<dbReference type="SMART" id="SM00089">
    <property type="entry name" value="PKD"/>
    <property type="match status" value="1"/>
</dbReference>
<dbReference type="PROSITE" id="PS50093">
    <property type="entry name" value="PKD"/>
    <property type="match status" value="1"/>
</dbReference>
<dbReference type="PANTHER" id="PTHR47197">
    <property type="entry name" value="PROTEIN NIRF"/>
    <property type="match status" value="1"/>
</dbReference>
<dbReference type="Pfam" id="PF18911">
    <property type="entry name" value="PKD_4"/>
    <property type="match status" value="1"/>
</dbReference>
<dbReference type="InterPro" id="IPR011048">
    <property type="entry name" value="Haem_d1_sf"/>
</dbReference>
<dbReference type="Gene3D" id="2.60.40.10">
    <property type="entry name" value="Immunoglobulins"/>
    <property type="match status" value="1"/>
</dbReference>
<dbReference type="Proteomes" id="UP000306628">
    <property type="component" value="Unassembled WGS sequence"/>
</dbReference>
<dbReference type="OrthoDB" id="3395603at2"/>
<dbReference type="SUPFAM" id="SSF51004">
    <property type="entry name" value="C-terminal (heme d1) domain of cytochrome cd1-nitrite reductase"/>
    <property type="match status" value="1"/>
</dbReference>
<feature type="domain" description="PKD" evidence="1">
    <location>
        <begin position="420"/>
        <end position="496"/>
    </location>
</feature>
<evidence type="ECO:0000259" key="1">
    <source>
        <dbReference type="PROSITE" id="PS50093"/>
    </source>
</evidence>
<evidence type="ECO:0000313" key="2">
    <source>
        <dbReference type="EMBL" id="TMR29711.1"/>
    </source>
</evidence>
<dbReference type="GO" id="GO:0005975">
    <property type="term" value="P:carbohydrate metabolic process"/>
    <property type="evidence" value="ECO:0007669"/>
    <property type="project" value="UniProtKB-ARBA"/>
</dbReference>
<dbReference type="InterPro" id="IPR015943">
    <property type="entry name" value="WD40/YVTN_repeat-like_dom_sf"/>
</dbReference>
<dbReference type="SUPFAM" id="SSF49299">
    <property type="entry name" value="PKD domain"/>
    <property type="match status" value="1"/>
</dbReference>
<name>A0A5S4GB79_9ACTN</name>
<protein>
    <submittedName>
        <fullName evidence="2">PKD domain-containing protein</fullName>
    </submittedName>
</protein>
<sequence>MWLRPADRMTWDQQRGQKLRHQLSLGRARRPLSLTALLVSGALIPSLPAGAQPDPAPGSERAVYVTNSETSDISRFVIDLATGRPILTGDPVTAGPGVRQMAFTPDARMAYAANAGDGEAGTISAYTVGPQGRLTPQATVRTGGNTPLGIVVTPGGHFLYVAHVFSKSVAGFAIAPDGRISPLRGSPTQTSVANPRGLAVTPDGRFLYAGHGDPGPDRLTSVGAISTFAIRGDGTLAEVKPPIRLGRFCGAITIAPDGRHLYLTCSDTSQIYGFAIGSDGALTALPHSPYAVSTFPEGIITSPDGRFVYVASPAPGAGNTPPGDGAVSGFSVGADGALTPVKGSPVPAGIGPVGITTSPDGRFLYASTGDPGDGNPDDGLDGALSAFGLGAAGTMRPLPGSPFTSGGVEPAYGSAAVLPGQGPVAGFTARVVTGRSAAFDASASADPDGRVARYHWDFGDGTSLTTADPRITHLYPRAGTFRATLVVTDNEGCSTAFISTGQAVLCNGTPAATTAHDIVIQR</sequence>
<accession>A0A5S4GB79</accession>
<dbReference type="InterPro" id="IPR051200">
    <property type="entry name" value="Host-pathogen_enzymatic-act"/>
</dbReference>
<dbReference type="InterPro" id="IPR000601">
    <property type="entry name" value="PKD_dom"/>
</dbReference>
<dbReference type="InterPro" id="IPR013783">
    <property type="entry name" value="Ig-like_fold"/>
</dbReference>
<evidence type="ECO:0000313" key="3">
    <source>
        <dbReference type="Proteomes" id="UP000306628"/>
    </source>
</evidence>
<gene>
    <name evidence="2" type="ORF">ETD85_31470</name>
</gene>
<dbReference type="CDD" id="cd00146">
    <property type="entry name" value="PKD"/>
    <property type="match status" value="1"/>
</dbReference>
<comment type="caution">
    <text evidence="2">The sequence shown here is derived from an EMBL/GenBank/DDBJ whole genome shotgun (WGS) entry which is preliminary data.</text>
</comment>
<keyword evidence="3" id="KW-1185">Reference proteome</keyword>
<reference evidence="2 3" key="1">
    <citation type="submission" date="2019-05" db="EMBL/GenBank/DDBJ databases">
        <title>Draft genome sequence of Nonomuraea zeae DSM 100528.</title>
        <authorList>
            <person name="Saricaoglu S."/>
            <person name="Isik K."/>
        </authorList>
    </citation>
    <scope>NUCLEOTIDE SEQUENCE [LARGE SCALE GENOMIC DNA]</scope>
    <source>
        <strain evidence="2 3">DSM 100528</strain>
    </source>
</reference>
<dbReference type="EMBL" id="VCKX01000114">
    <property type="protein sequence ID" value="TMR29711.1"/>
    <property type="molecule type" value="Genomic_DNA"/>
</dbReference>
<dbReference type="InterPro" id="IPR022409">
    <property type="entry name" value="PKD/Chitinase_dom"/>
</dbReference>
<dbReference type="Gene3D" id="2.130.10.10">
    <property type="entry name" value="YVTN repeat-like/Quinoprotein amine dehydrogenase"/>
    <property type="match status" value="4"/>
</dbReference>
<dbReference type="AlphaFoldDB" id="A0A5S4GB79"/>
<proteinExistence type="predicted"/>
<dbReference type="InterPro" id="IPR035986">
    <property type="entry name" value="PKD_dom_sf"/>
</dbReference>
<organism evidence="2 3">
    <name type="scientific">Nonomuraea zeae</name>
    <dbReference type="NCBI Taxonomy" id="1642303"/>
    <lineage>
        <taxon>Bacteria</taxon>
        <taxon>Bacillati</taxon>
        <taxon>Actinomycetota</taxon>
        <taxon>Actinomycetes</taxon>
        <taxon>Streptosporangiales</taxon>
        <taxon>Streptosporangiaceae</taxon>
        <taxon>Nonomuraea</taxon>
    </lineage>
</organism>
<dbReference type="PANTHER" id="PTHR47197:SF3">
    <property type="entry name" value="DIHYDRO-HEME D1 DEHYDROGENASE"/>
    <property type="match status" value="1"/>
</dbReference>
<dbReference type="Pfam" id="PF10282">
    <property type="entry name" value="Lactonase"/>
    <property type="match status" value="1"/>
</dbReference>
<dbReference type="InterPro" id="IPR019405">
    <property type="entry name" value="Lactonase_7-beta_prop"/>
</dbReference>